<gene>
    <name evidence="1" type="ORF">MGAL_10B090237</name>
</gene>
<evidence type="ECO:0000313" key="2">
    <source>
        <dbReference type="Proteomes" id="UP000596742"/>
    </source>
</evidence>
<dbReference type="OrthoDB" id="6095109at2759"/>
<dbReference type="EMBL" id="UYJE01001785">
    <property type="protein sequence ID" value="VDI05210.1"/>
    <property type="molecule type" value="Genomic_DNA"/>
</dbReference>
<organism evidence="1 2">
    <name type="scientific">Mytilus galloprovincialis</name>
    <name type="common">Mediterranean mussel</name>
    <dbReference type="NCBI Taxonomy" id="29158"/>
    <lineage>
        <taxon>Eukaryota</taxon>
        <taxon>Metazoa</taxon>
        <taxon>Spiralia</taxon>
        <taxon>Lophotrochozoa</taxon>
        <taxon>Mollusca</taxon>
        <taxon>Bivalvia</taxon>
        <taxon>Autobranchia</taxon>
        <taxon>Pteriomorphia</taxon>
        <taxon>Mytilida</taxon>
        <taxon>Mytiloidea</taxon>
        <taxon>Mytilidae</taxon>
        <taxon>Mytilinae</taxon>
        <taxon>Mytilus</taxon>
    </lineage>
</organism>
<name>A0A8B6CGX1_MYTGA</name>
<reference evidence="1" key="1">
    <citation type="submission" date="2018-11" db="EMBL/GenBank/DDBJ databases">
        <authorList>
            <person name="Alioto T."/>
            <person name="Alioto T."/>
        </authorList>
    </citation>
    <scope>NUCLEOTIDE SEQUENCE</scope>
</reference>
<evidence type="ECO:0008006" key="3">
    <source>
        <dbReference type="Google" id="ProtNLM"/>
    </source>
</evidence>
<dbReference type="Proteomes" id="UP000596742">
    <property type="component" value="Unassembled WGS sequence"/>
</dbReference>
<protein>
    <recommendedName>
        <fullName evidence="3">B box-type domain-containing protein</fullName>
    </recommendedName>
</protein>
<dbReference type="InterPro" id="IPR011042">
    <property type="entry name" value="6-blade_b-propeller_TolB-like"/>
</dbReference>
<dbReference type="AlphaFoldDB" id="A0A8B6CGX1"/>
<accession>A0A8B6CGX1</accession>
<proteinExistence type="predicted"/>
<comment type="caution">
    <text evidence="1">The sequence shown here is derived from an EMBL/GenBank/DDBJ whole genome shotgun (WGS) entry which is preliminary data.</text>
</comment>
<dbReference type="Gene3D" id="2.120.10.30">
    <property type="entry name" value="TolB, C-terminal domain"/>
    <property type="match status" value="1"/>
</dbReference>
<evidence type="ECO:0000313" key="1">
    <source>
        <dbReference type="EMBL" id="VDI05210.1"/>
    </source>
</evidence>
<keyword evidence="2" id="KW-1185">Reference proteome</keyword>
<dbReference type="SUPFAM" id="SSF50969">
    <property type="entry name" value="YVTN repeat-like/Quinoprotein amine dehydrogenase"/>
    <property type="match status" value="1"/>
</dbReference>
<dbReference type="CDD" id="cd19757">
    <property type="entry name" value="Bbox1"/>
    <property type="match status" value="1"/>
</dbReference>
<dbReference type="InterPro" id="IPR011044">
    <property type="entry name" value="Quino_amine_DH_bsu"/>
</dbReference>
<sequence length="307" mass="35585">MSVYKCYDCNQVLCRDCSRKHDNTEKYSTHLMQLISDSFILNFKFPLEDEIYRQRFIKDIKCLPDGEVVAAVYDLHISELMVFSISGKRRHVIKLGNIPRKIDVIDKYTVSVLMENDNVAIVDIQQTHVQYIRNSAMPNGLGTSFIYIENELYEGYEYGIVVFDMSGNFKRANTLSFKPYDMCYDVDSQHIYCIDRITSKLICIDRDGTTLFKFTNPNMTNLTDLTIDNEGNVLVLCKKEDDLTGYVIKVDFNGEKSEVVISNINTSRFDNPRICYDHLTDSVVIVVCYTVYIYKKKLKCELSFSEK</sequence>